<evidence type="ECO:0000256" key="3">
    <source>
        <dbReference type="PROSITE-ProRule" id="PRU00339"/>
    </source>
</evidence>
<accession>A0AAV9J2I7</accession>
<dbReference type="PROSITE" id="PS50005">
    <property type="entry name" value="TPR"/>
    <property type="match status" value="1"/>
</dbReference>
<gene>
    <name evidence="4" type="ORF">CDCA_CDCA18G4595</name>
</gene>
<protein>
    <submittedName>
        <fullName evidence="4">Uncharacterized protein</fullName>
    </submittedName>
</protein>
<evidence type="ECO:0000313" key="4">
    <source>
        <dbReference type="EMBL" id="KAK4538570.1"/>
    </source>
</evidence>
<dbReference type="SUPFAM" id="SSF48452">
    <property type="entry name" value="TPR-like"/>
    <property type="match status" value="1"/>
</dbReference>
<dbReference type="Proteomes" id="UP001301350">
    <property type="component" value="Unassembled WGS sequence"/>
</dbReference>
<name>A0AAV9J2I7_CYACA</name>
<dbReference type="PANTHER" id="PTHR16193:SF0">
    <property type="entry name" value="TETRATRICOPEPTIDE REPEAT PROTEIN 27"/>
    <property type="match status" value="1"/>
</dbReference>
<organism evidence="4 5">
    <name type="scientific">Cyanidium caldarium</name>
    <name type="common">Red alga</name>
    <dbReference type="NCBI Taxonomy" id="2771"/>
    <lineage>
        <taxon>Eukaryota</taxon>
        <taxon>Rhodophyta</taxon>
        <taxon>Bangiophyceae</taxon>
        <taxon>Cyanidiales</taxon>
        <taxon>Cyanidiaceae</taxon>
        <taxon>Cyanidium</taxon>
    </lineage>
</organism>
<dbReference type="AlphaFoldDB" id="A0AAV9J2I7"/>
<sequence length="874" mass="96949">MTASLEASILWGVDRSELCDEALEDRVRRWTPTGLGAPTARAWQTATVRVIRREVVAAIEAVQRWRIVPSDTTVSPSPSDQAAMDYVYAVALLLAFAQHNWTGPPVHLEAQAFSDATISLLQVDGEELWAAPGTASWLALSQRLLWEKVGAAASAYHIWWYGRAVWAHQQCLSGPSPVLQQRLRQAYGYLLRDQVSDVAASADEPTLAALPEGTPLQDPRERRLAGVEWSLIQHHYYQAEQAVASLEAAARLSAVRVEVSGAWGVRLWHQQRQTALMVARTEDPPNANGASGDGQMERRPVADEFLLPRDVPLHDPDVIGRSVVSSAAAAVASSTLRTEDALLVLTRCALARSYGAETRLAGEQLAALVQLVLDTARQSDARATTDTLLRAYALLLRCRLEADKGRYQERTLHQMEELCEHWYAAAAIDPHPVYRLRYLWAVAYPPRWQLHREYAAVLGRLGLVKSALQVYQQWDLWDEVIDCHRLMGNMPRAERLVLERLQRCGRTPRLLCVLADVRAFLPGRSANAAEDTDPVSALYAEAWRVSGGRYARAQRSLARWAMRHGRHADAVRHWQLALALNPLYPDGWMALGYSAQQLGQWDTAAAAYTRVVQYEPDHAEAWSNLGGVLMQRARSTVEDKAAAESTTPADTVDADHQRALECFQQACRWRPDMWRLQYHALVAANVVGAPAVAISALRRLLAIRNGPGWTTVTDDGMQLTRLVQWLERGNAEAVDDVQQRWARHLVAVLQETAVPAGVSEPLLWDALARLHALLGERLAVLRYRQRQLRCVLHRDECKHGRRGAGVSSADHEAVCGVALLAARSARDVEGGEEEASPLRRGLLQQLQSVRRQCAGQGEAGASCGQLAALMAEWE</sequence>
<dbReference type="InterPro" id="IPR019734">
    <property type="entry name" value="TPR_rpt"/>
</dbReference>
<dbReference type="SMART" id="SM00028">
    <property type="entry name" value="TPR"/>
    <property type="match status" value="2"/>
</dbReference>
<feature type="repeat" description="TPR" evidence="3">
    <location>
        <begin position="585"/>
        <end position="618"/>
    </location>
</feature>
<proteinExistence type="predicted"/>
<dbReference type="InterPro" id="IPR011990">
    <property type="entry name" value="TPR-like_helical_dom_sf"/>
</dbReference>
<evidence type="ECO:0000256" key="1">
    <source>
        <dbReference type="ARBA" id="ARBA00022737"/>
    </source>
</evidence>
<dbReference type="EMBL" id="JANCYW010000018">
    <property type="protein sequence ID" value="KAK4538570.1"/>
    <property type="molecule type" value="Genomic_DNA"/>
</dbReference>
<keyword evidence="2 3" id="KW-0802">TPR repeat</keyword>
<reference evidence="4 5" key="1">
    <citation type="submission" date="2022-07" db="EMBL/GenBank/DDBJ databases">
        <title>Genome-wide signatures of adaptation to extreme environments.</title>
        <authorList>
            <person name="Cho C.H."/>
            <person name="Yoon H.S."/>
        </authorList>
    </citation>
    <scope>NUCLEOTIDE SEQUENCE [LARGE SCALE GENOMIC DNA]</scope>
    <source>
        <strain evidence="4 5">DBV 063 E5</strain>
    </source>
</reference>
<keyword evidence="5" id="KW-1185">Reference proteome</keyword>
<evidence type="ECO:0000256" key="2">
    <source>
        <dbReference type="ARBA" id="ARBA00022803"/>
    </source>
</evidence>
<comment type="caution">
    <text evidence="4">The sequence shown here is derived from an EMBL/GenBank/DDBJ whole genome shotgun (WGS) entry which is preliminary data.</text>
</comment>
<evidence type="ECO:0000313" key="5">
    <source>
        <dbReference type="Proteomes" id="UP001301350"/>
    </source>
</evidence>
<dbReference type="PANTHER" id="PTHR16193">
    <property type="entry name" value="TETRATRICOPEPTIDE REPEAT PROTEIN 27"/>
    <property type="match status" value="1"/>
</dbReference>
<dbReference type="Gene3D" id="1.25.40.10">
    <property type="entry name" value="Tetratricopeptide repeat domain"/>
    <property type="match status" value="1"/>
</dbReference>
<keyword evidence="1" id="KW-0677">Repeat</keyword>
<dbReference type="InterPro" id="IPR044244">
    <property type="entry name" value="TTC27/Emw1"/>
</dbReference>